<comment type="caution">
    <text evidence="3">The sequence shown here is derived from an EMBL/GenBank/DDBJ whole genome shotgun (WGS) entry which is preliminary data.</text>
</comment>
<proteinExistence type="predicted"/>
<dbReference type="PANTHER" id="PTHR38038:SF1">
    <property type="entry name" value="PENICILLIN-BINDING PROTEIN ACTIVATOR LPOA"/>
    <property type="match status" value="1"/>
</dbReference>
<feature type="region of interest" description="Disordered" evidence="2">
    <location>
        <begin position="1"/>
        <end position="25"/>
    </location>
</feature>
<keyword evidence="1" id="KW-0472">Membrane</keyword>
<keyword evidence="3" id="KW-0449">Lipoprotein</keyword>
<protein>
    <submittedName>
        <fullName evidence="3">Lipoprotein</fullName>
    </submittedName>
</protein>
<dbReference type="InterPro" id="IPR028082">
    <property type="entry name" value="Peripla_BP_I"/>
</dbReference>
<accession>A0ABQ6HH09</accession>
<feature type="compositionally biased region" description="Polar residues" evidence="2">
    <location>
        <begin position="1"/>
        <end position="19"/>
    </location>
</feature>
<dbReference type="Pfam" id="PF04348">
    <property type="entry name" value="LppC"/>
    <property type="match status" value="1"/>
</dbReference>
<evidence type="ECO:0000313" key="3">
    <source>
        <dbReference type="EMBL" id="GLX87348.1"/>
    </source>
</evidence>
<name>A0ABQ6HH09_9GAMM</name>
<dbReference type="Proteomes" id="UP001157134">
    <property type="component" value="Unassembled WGS sequence"/>
</dbReference>
<dbReference type="CDD" id="cd06339">
    <property type="entry name" value="PBP1_YraM_LppC_lipoprotein-like"/>
    <property type="match status" value="1"/>
</dbReference>
<dbReference type="PANTHER" id="PTHR38038">
    <property type="entry name" value="PENICILLIN-BINDING PROTEIN ACTIVATOR LPOA"/>
    <property type="match status" value="1"/>
</dbReference>
<dbReference type="SUPFAM" id="SSF53822">
    <property type="entry name" value="Periplasmic binding protein-like I"/>
    <property type="match status" value="1"/>
</dbReference>
<evidence type="ECO:0000256" key="2">
    <source>
        <dbReference type="SAM" id="MobiDB-lite"/>
    </source>
</evidence>
<sequence length="606" mass="67951">MSCSSSPKKTQPSVNQTPVEVEKSTTVENNAQSILEQAELSLASAPDQASHLLIQAAQAYIQEGKPNNALWLAKQLAKTPELQTNQQQYQVVVITAQAYQQLAPEKDLSELLFQADELAEQSNIAHTIEYYQLKALQAKQSNQLVSELDALLRVFSLDSDITNGDIEYLWVKFSELTQWQQQQLNQLSAPLVTPWLTLTSIANNYGHEASEFSRHLTQWQTRNGTHPASVIAQQLLQEQSIAENNLNEGSPAEPEVIAVILPLSGKQVKAGQVAQEGILAAYQNNQALTLKFIDANQLDFTTLADDLSQMKATRVIGPLLKQNVEQFLAQSIQLPTLLLNIPNQTQLQEYQIAISMRPEDEAIQAAAQLSDKRYKKPLILSHKDGVSQRIAQTFASQWQSITGETIESMTYSQGKDMQTQLKASLGVDASQKRIADLRLRLDQIIKIEERNRRDIDMIYIVGNNSQTRLIKPYIDVNIATFANIIPVYASSRSHSLIHDDSALVDLNGMTFTEMPWMLSSEQQNTPLAKQAKSLWPNRSDSLQRIFAMGYDAISLVNKIDAFQTKPYVRHFGQTGVLKLNDQNVLTRSLLWGQYNRNNVKQLAQIN</sequence>
<reference evidence="3 4" key="1">
    <citation type="submission" date="2023-03" db="EMBL/GenBank/DDBJ databases">
        <title>Thalassotalea loyana LMG 22536T draft genome sequence.</title>
        <authorList>
            <person name="Sawabe T."/>
        </authorList>
    </citation>
    <scope>NUCLEOTIDE SEQUENCE [LARGE SCALE GENOMIC DNA]</scope>
    <source>
        <strain evidence="3 4">LMG 22536</strain>
    </source>
</reference>
<keyword evidence="4" id="KW-1185">Reference proteome</keyword>
<evidence type="ECO:0000256" key="1">
    <source>
        <dbReference type="ARBA" id="ARBA00023136"/>
    </source>
</evidence>
<gene>
    <name evidence="3" type="ORF">tloyanaT_36010</name>
</gene>
<dbReference type="InterPro" id="IPR007443">
    <property type="entry name" value="LpoA"/>
</dbReference>
<dbReference type="Gene3D" id="3.40.50.2300">
    <property type="match status" value="2"/>
</dbReference>
<dbReference type="RefSeq" id="WP_284301341.1">
    <property type="nucleotide sequence ID" value="NZ_BSSV01000011.1"/>
</dbReference>
<dbReference type="EMBL" id="BSSV01000011">
    <property type="protein sequence ID" value="GLX87348.1"/>
    <property type="molecule type" value="Genomic_DNA"/>
</dbReference>
<organism evidence="3 4">
    <name type="scientific">Thalassotalea loyana</name>
    <dbReference type="NCBI Taxonomy" id="280483"/>
    <lineage>
        <taxon>Bacteria</taxon>
        <taxon>Pseudomonadati</taxon>
        <taxon>Pseudomonadota</taxon>
        <taxon>Gammaproteobacteria</taxon>
        <taxon>Alteromonadales</taxon>
        <taxon>Colwelliaceae</taxon>
        <taxon>Thalassotalea</taxon>
    </lineage>
</organism>
<evidence type="ECO:0000313" key="4">
    <source>
        <dbReference type="Proteomes" id="UP001157134"/>
    </source>
</evidence>
<dbReference type="Gene3D" id="1.25.40.650">
    <property type="match status" value="1"/>
</dbReference>